<dbReference type="PANTHER" id="PTHR47089">
    <property type="entry name" value="ABC TRANSPORTER, PERMEASE PROTEIN"/>
    <property type="match status" value="1"/>
</dbReference>
<feature type="transmembrane region" description="Helical" evidence="6">
    <location>
        <begin position="219"/>
        <end position="237"/>
    </location>
</feature>
<evidence type="ECO:0000313" key="7">
    <source>
        <dbReference type="EMBL" id="MET3690963.1"/>
    </source>
</evidence>
<name>A0ABV2KZG6_9HYPH</name>
<evidence type="ECO:0000256" key="2">
    <source>
        <dbReference type="ARBA" id="ARBA00022475"/>
    </source>
</evidence>
<keyword evidence="5 6" id="KW-0472">Membrane</keyword>
<accession>A0ABV2KZG6</accession>
<evidence type="ECO:0000256" key="6">
    <source>
        <dbReference type="SAM" id="Phobius"/>
    </source>
</evidence>
<feature type="transmembrane region" description="Helical" evidence="6">
    <location>
        <begin position="80"/>
        <end position="100"/>
    </location>
</feature>
<dbReference type="RefSeq" id="WP_238275058.1">
    <property type="nucleotide sequence ID" value="NZ_BPQL01000004.1"/>
</dbReference>
<evidence type="ECO:0000256" key="5">
    <source>
        <dbReference type="ARBA" id="ARBA00023136"/>
    </source>
</evidence>
<feature type="transmembrane region" description="Helical" evidence="6">
    <location>
        <begin position="139"/>
        <end position="163"/>
    </location>
</feature>
<reference evidence="7 8" key="1">
    <citation type="submission" date="2024-06" db="EMBL/GenBank/DDBJ databases">
        <title>Genomic Encyclopedia of Type Strains, Phase IV (KMG-IV): sequencing the most valuable type-strain genomes for metagenomic binning, comparative biology and taxonomic classification.</title>
        <authorList>
            <person name="Goeker M."/>
        </authorList>
    </citation>
    <scope>NUCLEOTIDE SEQUENCE [LARGE SCALE GENOMIC DNA]</scope>
    <source>
        <strain evidence="7 8">DSM 21331</strain>
    </source>
</reference>
<keyword evidence="3 6" id="KW-0812">Transmembrane</keyword>
<keyword evidence="2" id="KW-1003">Cell membrane</keyword>
<keyword evidence="8" id="KW-1185">Reference proteome</keyword>
<evidence type="ECO:0000256" key="3">
    <source>
        <dbReference type="ARBA" id="ARBA00022692"/>
    </source>
</evidence>
<dbReference type="PANTHER" id="PTHR47089:SF1">
    <property type="entry name" value="GUANOSINE ABC TRANSPORTER PERMEASE PROTEIN NUPP"/>
    <property type="match status" value="1"/>
</dbReference>
<feature type="transmembrane region" description="Helical" evidence="6">
    <location>
        <begin position="170"/>
        <end position="187"/>
    </location>
</feature>
<comment type="caution">
    <text evidence="7">The sequence shown here is derived from an EMBL/GenBank/DDBJ whole genome shotgun (WGS) entry which is preliminary data.</text>
</comment>
<proteinExistence type="predicted"/>
<evidence type="ECO:0000313" key="8">
    <source>
        <dbReference type="Proteomes" id="UP001549145"/>
    </source>
</evidence>
<dbReference type="Pfam" id="PF02653">
    <property type="entry name" value="BPD_transp_2"/>
    <property type="match status" value="1"/>
</dbReference>
<evidence type="ECO:0000256" key="4">
    <source>
        <dbReference type="ARBA" id="ARBA00022989"/>
    </source>
</evidence>
<keyword evidence="4 6" id="KW-1133">Transmembrane helix</keyword>
<sequence length="393" mass="39925">MVADTATTDAASADSAVAAPRAPAGLQLRAWAARRAEAAIIPLGALALGLGLFSLFLASLGKSPAAFLDLVYRGGFGSSFALQNSLQRAAPLLFAALCVALPARLGLVVIGGEGAIVLGGLAAAAVATPLSGAPRGVGIALMALAALLAGALWLGAVGALRAWRGVNETIASLLMSYIAIALANHLIEGWLRDPGSLNKPSTRTLDEAFRIGPLPGLEVHWGLAVGLVACLFAWVLTERTTLGFAARIAGGNVRAAQIQGLPVGRLITGFTALGGALAALAGFFEVAAVHGNANGSLVAGYGYTGILIAFLARQNPLAIPPVAFLLGGIEASSGLIQRRLHVPDATILVLEGLLFLLVLMGETLYGRFKVFSPHLWGDKQAAAGLKPPGAPAP</sequence>
<comment type="subcellular location">
    <subcellularLocation>
        <location evidence="1">Cell membrane</location>
        <topology evidence="1">Multi-pass membrane protein</topology>
    </subcellularLocation>
</comment>
<feature type="transmembrane region" description="Helical" evidence="6">
    <location>
        <begin position="266"/>
        <end position="287"/>
    </location>
</feature>
<feature type="transmembrane region" description="Helical" evidence="6">
    <location>
        <begin position="107"/>
        <end position="127"/>
    </location>
</feature>
<dbReference type="EMBL" id="JBEPMM010000001">
    <property type="protein sequence ID" value="MET3690963.1"/>
    <property type="molecule type" value="Genomic_DNA"/>
</dbReference>
<keyword evidence="7" id="KW-0813">Transport</keyword>
<keyword evidence="7" id="KW-0762">Sugar transport</keyword>
<dbReference type="InterPro" id="IPR001851">
    <property type="entry name" value="ABC_transp_permease"/>
</dbReference>
<protein>
    <submittedName>
        <fullName evidence="7">Simple sugar transport system permease protein</fullName>
    </submittedName>
</protein>
<dbReference type="CDD" id="cd06580">
    <property type="entry name" value="TM_PBP1_transp_TpRbsC_like"/>
    <property type="match status" value="1"/>
</dbReference>
<organism evidence="7 8">
    <name type="scientific">Methylobacterium goesingense</name>
    <dbReference type="NCBI Taxonomy" id="243690"/>
    <lineage>
        <taxon>Bacteria</taxon>
        <taxon>Pseudomonadati</taxon>
        <taxon>Pseudomonadota</taxon>
        <taxon>Alphaproteobacteria</taxon>
        <taxon>Hyphomicrobiales</taxon>
        <taxon>Methylobacteriaceae</taxon>
        <taxon>Methylobacterium</taxon>
    </lineage>
</organism>
<gene>
    <name evidence="7" type="ORF">ABID43_000482</name>
</gene>
<feature type="transmembrane region" description="Helical" evidence="6">
    <location>
        <begin position="38"/>
        <end position="60"/>
    </location>
</feature>
<feature type="transmembrane region" description="Helical" evidence="6">
    <location>
        <begin position="347"/>
        <end position="365"/>
    </location>
</feature>
<feature type="transmembrane region" description="Helical" evidence="6">
    <location>
        <begin position="293"/>
        <end position="312"/>
    </location>
</feature>
<dbReference type="Proteomes" id="UP001549145">
    <property type="component" value="Unassembled WGS sequence"/>
</dbReference>
<evidence type="ECO:0000256" key="1">
    <source>
        <dbReference type="ARBA" id="ARBA00004651"/>
    </source>
</evidence>